<dbReference type="AlphaFoldDB" id="A0A672F6B8"/>
<dbReference type="Proteomes" id="UP000472267">
    <property type="component" value="Chromosome 10"/>
</dbReference>
<dbReference type="InterPro" id="IPR028890">
    <property type="entry name" value="Peptidase_C98"/>
</dbReference>
<sequence>MVIFLEWHRTSLDPKSSSSLPMSSEGTGLEALASPLAGYLEKVSGARAASLEYCPWCAAKGSTYALRSYHVNLQESITLCTNPQCLFPLVTRPLEDVLASLEPVESTVGTKRKTTLEEEDELIKPATKRLRSTPQDAASVPVGAEENGAASGQHAPTLIDDEKINGSQTEYPVSEATERKSRVNGTDAEEDSVSVAQEEGPALNACLVSFVRSSEGLQTDDGVDAAASPPCEGKDLSRVPLTEELVPIPNQLFWKNSDSLCWLDSLLVALVNCKSLKNCKPLDEPRQSAVWRLMKAYEDICVAVQAHQTESGEFQQRDVHSCIFNIFLRMSVFKALEPKLRCKLGQRETPVFAMPLLLSMDSWAECLFQAAFCWEFKCGSKTISTCTNLMPDWRPLHAVHTAPCSVCRSRNQKRTMKLVRLPPVFALHFVEGLPRDDVGAYSFDFQGKHYSVTTIIQYDQRLKHFVTWIRRSDGSWLEYDDLKHPVCQTHEKLPVPAEQLHVLFWEAEESNDSGACSPSSTSVEAPPSESQGAAMLNGGNSRAEDPDRSFSATHNDTDIVRALSTSDAEGDTSLGASTLLDAFEGLSHTDIITLTLVDLNAESDTKSHGSQQSPEASVSSQSEAVTTTADASSTAVDGGKGHSSDLEGHTSRSSSETESRDSLSSDPTYTPSARAGRAGVVTRSRQKAAQAEKAPAAAPSSRASSKTSVQAPDPDPAPQNGAPCAELPQQASPVSPVTPVAVCPPSTTQDPVQPTLESNTRLSYLLSKRPRSQVQKSTAQPARSSAQRRPVPPFHSTPSTVKRPQPPALTQLSTEDAAGLPPKAAEMYGAFGAKRSNGLAASSPPPPVTSNHLNTAGRPTVSRFTHEAALKKQSSDLPPGPSSTDALRLKLLKKLKAKKKKLARLNKLLGMQGDGSLQPDSTDLGSPSTVTSSTYDDFLSDLLSPATTASNLSPDSTEFLEMLANGKDGTDQTDYAAPVPPANGGENTSNPDNFLEEFLSKAAAQTPTAMEAEALGALDLFV</sequence>
<feature type="compositionally biased region" description="Polar residues" evidence="1">
    <location>
        <begin position="772"/>
        <end position="787"/>
    </location>
</feature>
<dbReference type="GO" id="GO:0030576">
    <property type="term" value="P:Cajal body organization"/>
    <property type="evidence" value="ECO:0007669"/>
    <property type="project" value="InterPro"/>
</dbReference>
<feature type="compositionally biased region" description="Polar residues" evidence="1">
    <location>
        <begin position="512"/>
        <end position="531"/>
    </location>
</feature>
<feature type="region of interest" description="Disordered" evidence="1">
    <location>
        <begin position="604"/>
        <end position="823"/>
    </location>
</feature>
<feature type="compositionally biased region" description="Polar residues" evidence="1">
    <location>
        <begin position="918"/>
        <end position="930"/>
    </location>
</feature>
<dbReference type="PANTHER" id="PTHR15294:SF3">
    <property type="entry name" value="SUMO-SPECIFIC ISOPEPTIDASE USPL1"/>
    <property type="match status" value="1"/>
</dbReference>
<feature type="compositionally biased region" description="Low complexity" evidence="1">
    <location>
        <begin position="624"/>
        <end position="637"/>
    </location>
</feature>
<dbReference type="GO" id="GO:0015030">
    <property type="term" value="C:Cajal body"/>
    <property type="evidence" value="ECO:0007669"/>
    <property type="project" value="TreeGrafter"/>
</dbReference>
<reference evidence="3" key="2">
    <citation type="submission" date="2025-08" db="UniProtKB">
        <authorList>
            <consortium name="Ensembl"/>
        </authorList>
    </citation>
    <scope>IDENTIFICATION</scope>
</reference>
<dbReference type="InterPro" id="IPR038765">
    <property type="entry name" value="Papain-like_cys_pep_sf"/>
</dbReference>
<protein>
    <submittedName>
        <fullName evidence="3">Ubiquitin specific peptidase like 1</fullName>
    </submittedName>
</protein>
<organism evidence="3 4">
    <name type="scientific">Salarias fasciatus</name>
    <name type="common">Jewelled blenny</name>
    <name type="synonym">Blennius fasciatus</name>
    <dbReference type="NCBI Taxonomy" id="181472"/>
    <lineage>
        <taxon>Eukaryota</taxon>
        <taxon>Metazoa</taxon>
        <taxon>Chordata</taxon>
        <taxon>Craniata</taxon>
        <taxon>Vertebrata</taxon>
        <taxon>Euteleostomi</taxon>
        <taxon>Actinopterygii</taxon>
        <taxon>Neopterygii</taxon>
        <taxon>Teleostei</taxon>
        <taxon>Neoteleostei</taxon>
        <taxon>Acanthomorphata</taxon>
        <taxon>Ovalentaria</taxon>
        <taxon>Blenniimorphae</taxon>
        <taxon>Blenniiformes</taxon>
        <taxon>Blennioidei</taxon>
        <taxon>Blenniidae</taxon>
        <taxon>Salariinae</taxon>
        <taxon>Salarias</taxon>
    </lineage>
</organism>
<reference evidence="3" key="3">
    <citation type="submission" date="2025-09" db="UniProtKB">
        <authorList>
            <consortium name="Ensembl"/>
        </authorList>
    </citation>
    <scope>IDENTIFICATION</scope>
</reference>
<dbReference type="PANTHER" id="PTHR15294">
    <property type="entry name" value="RETINOVIN-RELATED"/>
    <property type="match status" value="1"/>
</dbReference>
<keyword evidence="4" id="KW-1185">Reference proteome</keyword>
<name>A0A672F6B8_SALFA</name>
<proteinExistence type="predicted"/>
<dbReference type="SUPFAM" id="SSF54001">
    <property type="entry name" value="Cysteine proteinases"/>
    <property type="match status" value="1"/>
</dbReference>
<dbReference type="OMA" id="CEDEVTR"/>
<evidence type="ECO:0000259" key="2">
    <source>
        <dbReference type="PROSITE" id="PS50235"/>
    </source>
</evidence>
<reference evidence="3" key="1">
    <citation type="submission" date="2019-06" db="EMBL/GenBank/DDBJ databases">
        <authorList>
            <consortium name="Wellcome Sanger Institute Data Sharing"/>
        </authorList>
    </citation>
    <scope>NUCLEOTIDE SEQUENCE [LARGE SCALE GENOMIC DNA]</scope>
</reference>
<feature type="domain" description="USP" evidence="2">
    <location>
        <begin position="252"/>
        <end position="508"/>
    </location>
</feature>
<dbReference type="Pfam" id="PF15499">
    <property type="entry name" value="Peptidase_C98"/>
    <property type="match status" value="1"/>
</dbReference>
<dbReference type="InterPro" id="IPR028889">
    <property type="entry name" value="USP"/>
</dbReference>
<evidence type="ECO:0000313" key="4">
    <source>
        <dbReference type="Proteomes" id="UP000472267"/>
    </source>
</evidence>
<feature type="region of interest" description="Disordered" evidence="1">
    <location>
        <begin position="835"/>
        <end position="864"/>
    </location>
</feature>
<feature type="compositionally biased region" description="Low complexity" evidence="1">
    <location>
        <begin position="687"/>
        <end position="705"/>
    </location>
</feature>
<feature type="region of interest" description="Disordered" evidence="1">
    <location>
        <begin position="512"/>
        <end position="555"/>
    </location>
</feature>
<feature type="region of interest" description="Disordered" evidence="1">
    <location>
        <begin position="127"/>
        <end position="188"/>
    </location>
</feature>
<gene>
    <name evidence="3" type="primary">uspl1</name>
</gene>
<feature type="compositionally biased region" description="Polar residues" evidence="1">
    <location>
        <begin position="796"/>
        <end position="814"/>
    </location>
</feature>
<dbReference type="PROSITE" id="PS50235">
    <property type="entry name" value="USP_3"/>
    <property type="match status" value="1"/>
</dbReference>
<dbReference type="Ensembl" id="ENSSFAT00005001013.1">
    <property type="protein sequence ID" value="ENSSFAP00005000977.1"/>
    <property type="gene ID" value="ENSSFAG00005000662.1"/>
</dbReference>
<feature type="region of interest" description="Disordered" evidence="1">
    <location>
        <begin position="967"/>
        <end position="993"/>
    </location>
</feature>
<dbReference type="FunCoup" id="A0A672F6B8">
    <property type="interactions" value="869"/>
</dbReference>
<dbReference type="GO" id="GO:0032183">
    <property type="term" value="F:SUMO binding"/>
    <property type="evidence" value="ECO:0007669"/>
    <property type="project" value="InterPro"/>
</dbReference>
<feature type="compositionally biased region" description="Polar residues" evidence="1">
    <location>
        <begin position="749"/>
        <end position="762"/>
    </location>
</feature>
<feature type="compositionally biased region" description="Low complexity" evidence="1">
    <location>
        <begin position="728"/>
        <end position="748"/>
    </location>
</feature>
<evidence type="ECO:0000313" key="3">
    <source>
        <dbReference type="Ensembl" id="ENSSFAP00005000977.1"/>
    </source>
</evidence>
<feature type="compositionally biased region" description="Basic and acidic residues" evidence="1">
    <location>
        <begin position="639"/>
        <end position="663"/>
    </location>
</feature>
<dbReference type="InParanoid" id="A0A672F6B8"/>
<dbReference type="InterPro" id="IPR033505">
    <property type="entry name" value="USPL1"/>
</dbReference>
<evidence type="ECO:0000256" key="1">
    <source>
        <dbReference type="SAM" id="MobiDB-lite"/>
    </source>
</evidence>
<dbReference type="GO" id="GO:0016926">
    <property type="term" value="P:protein desumoylation"/>
    <property type="evidence" value="ECO:0007669"/>
    <property type="project" value="TreeGrafter"/>
</dbReference>
<feature type="region of interest" description="Disordered" evidence="1">
    <location>
        <begin position="911"/>
        <end position="930"/>
    </location>
</feature>
<accession>A0A672F6B8</accession>
<feature type="compositionally biased region" description="Polar residues" evidence="1">
    <location>
        <begin position="608"/>
        <end position="623"/>
    </location>
</feature>